<feature type="compositionally biased region" description="Basic and acidic residues" evidence="1">
    <location>
        <begin position="408"/>
        <end position="436"/>
    </location>
</feature>
<protein>
    <submittedName>
        <fullName evidence="2">Uncharacterized protein</fullName>
    </submittedName>
</protein>
<sequence>MVLENATSGSEPNSDFSENAPSSDLDPYASDLNPTYASSRPLGFVKIDQPGGNAPIYVNLANYPKPYLSGASSVGRAYAASVGESIRQSCQVAQNILQRPVRQEEADAFTFHLTKSIRIGSSGEPAGTAIAAYFWYRGFQQVRFPFFDIFNPEKTKLRPDNFFGLLKGQSARIVWHVLRGCCYGGIGSMVGGIVMGSYAMSVGLTGRLMDPRLKEFNETLKKRAKEGQSMSDLIRGTQSRQQMENDNTTTQPETFEMRKQRRDVQSRWGRDKQAQGDQHDEMSPTGGAFVQEYGNGSSQGEVGILSDGQIRQEEQKQQAEEQRRYSAEVASAAEPRRSSDSQPKQASQPSSSNPTSAWERLRQANSGSSSPASGGASGWSQRRSASASTSASQENSPPDDGFSFNQSDEEKHLARGEAQRDFDMRVERGREGRNFEEDISERRR</sequence>
<name>A0A9P4UQK3_9PEZI</name>
<dbReference type="AlphaFoldDB" id="A0A9P4UQK3"/>
<feature type="region of interest" description="Disordered" evidence="1">
    <location>
        <begin position="1"/>
        <end position="32"/>
    </location>
</feature>
<feature type="region of interest" description="Disordered" evidence="1">
    <location>
        <begin position="222"/>
        <end position="444"/>
    </location>
</feature>
<evidence type="ECO:0000256" key="1">
    <source>
        <dbReference type="SAM" id="MobiDB-lite"/>
    </source>
</evidence>
<feature type="compositionally biased region" description="Polar residues" evidence="1">
    <location>
        <begin position="228"/>
        <end position="253"/>
    </location>
</feature>
<feature type="compositionally biased region" description="Basic and acidic residues" evidence="1">
    <location>
        <begin position="255"/>
        <end position="282"/>
    </location>
</feature>
<accession>A0A9P4UQK3</accession>
<organism evidence="2 3">
    <name type="scientific">Polychaeton citri CBS 116435</name>
    <dbReference type="NCBI Taxonomy" id="1314669"/>
    <lineage>
        <taxon>Eukaryota</taxon>
        <taxon>Fungi</taxon>
        <taxon>Dikarya</taxon>
        <taxon>Ascomycota</taxon>
        <taxon>Pezizomycotina</taxon>
        <taxon>Dothideomycetes</taxon>
        <taxon>Dothideomycetidae</taxon>
        <taxon>Capnodiales</taxon>
        <taxon>Capnodiaceae</taxon>
        <taxon>Polychaeton</taxon>
    </lineage>
</organism>
<reference evidence="2" key="1">
    <citation type="journal article" date="2020" name="Stud. Mycol.">
        <title>101 Dothideomycetes genomes: a test case for predicting lifestyles and emergence of pathogens.</title>
        <authorList>
            <person name="Haridas S."/>
            <person name="Albert R."/>
            <person name="Binder M."/>
            <person name="Bloem J."/>
            <person name="Labutti K."/>
            <person name="Salamov A."/>
            <person name="Andreopoulos B."/>
            <person name="Baker S."/>
            <person name="Barry K."/>
            <person name="Bills G."/>
            <person name="Bluhm B."/>
            <person name="Cannon C."/>
            <person name="Castanera R."/>
            <person name="Culley D."/>
            <person name="Daum C."/>
            <person name="Ezra D."/>
            <person name="Gonzalez J."/>
            <person name="Henrissat B."/>
            <person name="Kuo A."/>
            <person name="Liang C."/>
            <person name="Lipzen A."/>
            <person name="Lutzoni F."/>
            <person name="Magnuson J."/>
            <person name="Mondo S."/>
            <person name="Nolan M."/>
            <person name="Ohm R."/>
            <person name="Pangilinan J."/>
            <person name="Park H.-J."/>
            <person name="Ramirez L."/>
            <person name="Alfaro M."/>
            <person name="Sun H."/>
            <person name="Tritt A."/>
            <person name="Yoshinaga Y."/>
            <person name="Zwiers L.-H."/>
            <person name="Turgeon B."/>
            <person name="Goodwin S."/>
            <person name="Spatafora J."/>
            <person name="Crous P."/>
            <person name="Grigoriev I."/>
        </authorList>
    </citation>
    <scope>NUCLEOTIDE SEQUENCE</scope>
    <source>
        <strain evidence="2">CBS 116435</strain>
    </source>
</reference>
<dbReference type="OrthoDB" id="4204700at2759"/>
<dbReference type="Proteomes" id="UP000799441">
    <property type="component" value="Unassembled WGS sequence"/>
</dbReference>
<evidence type="ECO:0000313" key="2">
    <source>
        <dbReference type="EMBL" id="KAF2721606.1"/>
    </source>
</evidence>
<feature type="compositionally biased region" description="Low complexity" evidence="1">
    <location>
        <begin position="366"/>
        <end position="393"/>
    </location>
</feature>
<comment type="caution">
    <text evidence="2">The sequence shown here is derived from an EMBL/GenBank/DDBJ whole genome shotgun (WGS) entry which is preliminary data.</text>
</comment>
<feature type="compositionally biased region" description="Low complexity" evidence="1">
    <location>
        <begin position="340"/>
        <end position="354"/>
    </location>
</feature>
<feature type="compositionally biased region" description="Basic and acidic residues" evidence="1">
    <location>
        <begin position="310"/>
        <end position="326"/>
    </location>
</feature>
<proteinExistence type="predicted"/>
<gene>
    <name evidence="2" type="ORF">K431DRAFT_284755</name>
</gene>
<feature type="compositionally biased region" description="Polar residues" evidence="1">
    <location>
        <begin position="1"/>
        <end position="22"/>
    </location>
</feature>
<evidence type="ECO:0000313" key="3">
    <source>
        <dbReference type="Proteomes" id="UP000799441"/>
    </source>
</evidence>
<keyword evidence="3" id="KW-1185">Reference proteome</keyword>
<dbReference type="EMBL" id="MU003789">
    <property type="protein sequence ID" value="KAF2721606.1"/>
    <property type="molecule type" value="Genomic_DNA"/>
</dbReference>